<name>A0A7M1RWD8_9CAUD</name>
<dbReference type="Proteomes" id="UP000593979">
    <property type="component" value="Segment"/>
</dbReference>
<dbReference type="GeneID" id="65129228"/>
<organism evidence="1 2">
    <name type="scientific">uncultured phage cr11_1</name>
    <dbReference type="NCBI Taxonomy" id="2772067"/>
    <lineage>
        <taxon>Viruses</taxon>
        <taxon>Duplodnaviria</taxon>
        <taxon>Heunggongvirae</taxon>
        <taxon>Uroviricota</taxon>
        <taxon>Caudoviricetes</taxon>
        <taxon>Crassvirales</taxon>
        <taxon>Intestiviridae</taxon>
        <taxon>Crudevirinae</taxon>
        <taxon>Delmidovirus</taxon>
        <taxon>Delmidovirus splanchnicus</taxon>
    </lineage>
</organism>
<sequence length="89" mass="10358">MDEITFREIGANNIDKYIGKECIVDGKKFIIIGYTIDHPLFILAAVNPKDGRWNDDNAYEDFSVFDRMDVVLKKMPKGTTYSYSYYVFI</sequence>
<dbReference type="RefSeq" id="YP_010110905.1">
    <property type="nucleotide sequence ID" value="NC_055876.1"/>
</dbReference>
<evidence type="ECO:0000313" key="1">
    <source>
        <dbReference type="EMBL" id="QOR58747.1"/>
    </source>
</evidence>
<dbReference type="KEGG" id="vg:65129228"/>
<accession>A0A7M1RWD8</accession>
<protein>
    <submittedName>
        <fullName evidence="1">Uncharacterized protein</fullName>
    </submittedName>
</protein>
<evidence type="ECO:0000313" key="2">
    <source>
        <dbReference type="Proteomes" id="UP000593979"/>
    </source>
</evidence>
<dbReference type="EMBL" id="MT774383">
    <property type="protein sequence ID" value="QOR58747.1"/>
    <property type="molecule type" value="Genomic_DNA"/>
</dbReference>
<reference evidence="1 2" key="1">
    <citation type="submission" date="2020-07" db="EMBL/GenBank/DDBJ databases">
        <title>Taxonomic proposal: Crassvirales, a new order of highly abundant and diverse bacterial viruses.</title>
        <authorList>
            <person name="Shkoporov A.N."/>
            <person name="Stockdale S.R."/>
            <person name="Guerin E."/>
            <person name="Ross R.P."/>
            <person name="Hill C."/>
        </authorList>
    </citation>
    <scope>NUCLEOTIDE SEQUENCE [LARGE SCALE GENOMIC DNA]</scope>
</reference>
<keyword evidence="2" id="KW-1185">Reference proteome</keyword>
<proteinExistence type="predicted"/>